<dbReference type="EMBL" id="JAQSVD010000005">
    <property type="protein sequence ID" value="MDE1470904.1"/>
    <property type="molecule type" value="Genomic_DNA"/>
</dbReference>
<comment type="caution">
    <text evidence="4">The sequence shown here is derived from an EMBL/GenBank/DDBJ whole genome shotgun (WGS) entry which is preliminary data.</text>
</comment>
<feature type="domain" description="BIG2" evidence="3">
    <location>
        <begin position="342"/>
        <end position="418"/>
    </location>
</feature>
<evidence type="ECO:0000256" key="2">
    <source>
        <dbReference type="SAM" id="Phobius"/>
    </source>
</evidence>
<gene>
    <name evidence="4" type="ORF">PTZ04_11635</name>
</gene>
<keyword evidence="2" id="KW-0472">Membrane</keyword>
<dbReference type="Proteomes" id="UP001215087">
    <property type="component" value="Unassembled WGS sequence"/>
</dbReference>
<keyword evidence="5" id="KW-1185">Reference proteome</keyword>
<feature type="region of interest" description="Disordered" evidence="1">
    <location>
        <begin position="423"/>
        <end position="471"/>
    </location>
</feature>
<dbReference type="RefSeq" id="WP_227206482.1">
    <property type="nucleotide sequence ID" value="NZ_JAJCLO010000004.1"/>
</dbReference>
<accession>A0ABT5UR76</accession>
<sequence length="503" mass="55230">MVSKKMFKMAVDGINNNKSKPFYIQVNWKYKGNDGGHALVTDTTKKPVDLGNGWYQISLYDCNTPYFNKFAGKNHPVAFDKSNERYLYVNIENGGWNMEIQANAGTEQLHIGKREDDTYVCEESEIQIFNIDEVPSNFNTKATYRKSKNEGAAASFISDNIEIMNENQEILFKIENGNTVTQKEGVEFVRYAEVSEVCHGKIILPEGNYTVQLEGESKFSVHTNKTFNGISADGAVKSVWSTQKNEMLFNAIEDCKASVVLQNYIGGEDYAAINIEKPFLKNEYINIGLNDEQKVALDTNIEDNVKVCIEKGGDTDETVYNEVSIDSINNQNILYFQSDIVSPNEVTLDKQKLELKCGETTTLAATIAPANATNKNVSWSSSDEAIATVKDGMVTAAAAGEATITVTTEDGQKTAECVVTVTKKDDPKPTTPTTPTVKPGDNGQVGSNNGTTTETTAKTAVNNGTNPNTSLTTQEKVGTMLVWGTVTALCVLAVFSIKRRQTK</sequence>
<name>A0ABT5UR76_EUBLI</name>
<feature type="compositionally biased region" description="Low complexity" evidence="1">
    <location>
        <begin position="451"/>
        <end position="460"/>
    </location>
</feature>
<evidence type="ECO:0000313" key="5">
    <source>
        <dbReference type="Proteomes" id="UP001215087"/>
    </source>
</evidence>
<dbReference type="SUPFAM" id="SSF49373">
    <property type="entry name" value="Invasin/intimin cell-adhesion fragments"/>
    <property type="match status" value="1"/>
</dbReference>
<evidence type="ECO:0000259" key="3">
    <source>
        <dbReference type="SMART" id="SM00635"/>
    </source>
</evidence>
<dbReference type="Pfam" id="PF02368">
    <property type="entry name" value="Big_2"/>
    <property type="match status" value="1"/>
</dbReference>
<proteinExistence type="predicted"/>
<evidence type="ECO:0000313" key="4">
    <source>
        <dbReference type="EMBL" id="MDE1470904.1"/>
    </source>
</evidence>
<evidence type="ECO:0000256" key="1">
    <source>
        <dbReference type="SAM" id="MobiDB-lite"/>
    </source>
</evidence>
<dbReference type="SMART" id="SM00635">
    <property type="entry name" value="BID_2"/>
    <property type="match status" value="1"/>
</dbReference>
<reference evidence="4 5" key="1">
    <citation type="submission" date="2023-02" db="EMBL/GenBank/DDBJ databases">
        <title>Comparative genome analysis of Eubacterium limosum species.</title>
        <authorList>
            <person name="Bak J.E."/>
        </authorList>
    </citation>
    <scope>NUCLEOTIDE SEQUENCE [LARGE SCALE GENOMIC DNA]</scope>
    <source>
        <strain evidence="4 5">KGMB01548</strain>
    </source>
</reference>
<keyword evidence="2" id="KW-1133">Transmembrane helix</keyword>
<dbReference type="Gene3D" id="2.60.40.1080">
    <property type="match status" value="1"/>
</dbReference>
<feature type="transmembrane region" description="Helical" evidence="2">
    <location>
        <begin position="477"/>
        <end position="497"/>
    </location>
</feature>
<protein>
    <submittedName>
        <fullName evidence="4">Ig-like domain-containing protein</fullName>
    </submittedName>
</protein>
<dbReference type="InterPro" id="IPR003343">
    <property type="entry name" value="Big_2"/>
</dbReference>
<organism evidence="4 5">
    <name type="scientific">Eubacterium limosum</name>
    <dbReference type="NCBI Taxonomy" id="1736"/>
    <lineage>
        <taxon>Bacteria</taxon>
        <taxon>Bacillati</taxon>
        <taxon>Bacillota</taxon>
        <taxon>Clostridia</taxon>
        <taxon>Eubacteriales</taxon>
        <taxon>Eubacteriaceae</taxon>
        <taxon>Eubacterium</taxon>
    </lineage>
</organism>
<feature type="compositionally biased region" description="Polar residues" evidence="1">
    <location>
        <begin position="461"/>
        <end position="471"/>
    </location>
</feature>
<keyword evidence="2" id="KW-0812">Transmembrane</keyword>
<dbReference type="InterPro" id="IPR008964">
    <property type="entry name" value="Invasin/intimin_cell_adhesion"/>
</dbReference>